<organism evidence="2 3">
    <name type="scientific">Peptoclostridium acidaminophilum DSM 3953</name>
    <dbReference type="NCBI Taxonomy" id="1286171"/>
    <lineage>
        <taxon>Bacteria</taxon>
        <taxon>Bacillati</taxon>
        <taxon>Bacillota</taxon>
        <taxon>Clostridia</taxon>
        <taxon>Peptostreptococcales</taxon>
        <taxon>Peptoclostridiaceae</taxon>
        <taxon>Peptoclostridium</taxon>
    </lineage>
</organism>
<dbReference type="EMBL" id="CP007452">
    <property type="protein sequence ID" value="AHM56198.1"/>
    <property type="molecule type" value="Genomic_DNA"/>
</dbReference>
<evidence type="ECO:0000313" key="3">
    <source>
        <dbReference type="Proteomes" id="UP000019591"/>
    </source>
</evidence>
<keyword evidence="1" id="KW-1133">Transmembrane helix</keyword>
<sequence length="82" mass="8760">MFWATVSIFFAALGAMSAIDLTASQITTIALMLSFSHALFMETAVVKMLGVNEIGMTVTRLAMSFMVGIIAGNIGGVLQWLK</sequence>
<dbReference type="AlphaFoldDB" id="W8TEG4"/>
<evidence type="ECO:0000313" key="2">
    <source>
        <dbReference type="EMBL" id="AHM56198.1"/>
    </source>
</evidence>
<keyword evidence="3" id="KW-1185">Reference proteome</keyword>
<dbReference type="STRING" id="1286171.EAL2_c08980"/>
<name>W8TEG4_PEPAC</name>
<dbReference type="Proteomes" id="UP000019591">
    <property type="component" value="Chromosome"/>
</dbReference>
<accession>W8TEG4</accession>
<evidence type="ECO:0000256" key="1">
    <source>
        <dbReference type="SAM" id="Phobius"/>
    </source>
</evidence>
<protein>
    <submittedName>
        <fullName evidence="2">Uncharacterized protein</fullName>
    </submittedName>
</protein>
<dbReference type="KEGG" id="eac:EAL2_c08980"/>
<proteinExistence type="predicted"/>
<feature type="transmembrane region" description="Helical" evidence="1">
    <location>
        <begin position="61"/>
        <end position="81"/>
    </location>
</feature>
<dbReference type="HOGENOM" id="CLU_2553171_0_0_9"/>
<reference evidence="2 3" key="1">
    <citation type="journal article" date="2014" name="Genome Announc.">
        <title>Complete Genome Sequence of Amino Acid-Utilizing Eubacterium acidaminophilum al-2 (DSM 3953).</title>
        <authorList>
            <person name="Poehlein A."/>
            <person name="Andreesen J.R."/>
            <person name="Daniel R."/>
        </authorList>
    </citation>
    <scope>NUCLEOTIDE SEQUENCE [LARGE SCALE GENOMIC DNA]</scope>
    <source>
        <strain evidence="2 3">DSM 3953</strain>
    </source>
</reference>
<keyword evidence="1" id="KW-0472">Membrane</keyword>
<keyword evidence="1" id="KW-0812">Transmembrane</keyword>
<gene>
    <name evidence="2" type="ORF">EAL2_c08980</name>
</gene>